<evidence type="ECO:0000259" key="3">
    <source>
        <dbReference type="Pfam" id="PF22933"/>
    </source>
</evidence>
<dbReference type="PANTHER" id="PTHR31378:SF47">
    <property type="entry name" value="EGF-LIKE DOMAIN-CONTAINING PROTEIN-RELATED"/>
    <property type="match status" value="1"/>
</dbReference>
<keyword evidence="1" id="KW-1133">Transmembrane helix</keyword>
<feature type="domain" description="DUF7034" evidence="4">
    <location>
        <begin position="805"/>
        <end position="923"/>
    </location>
</feature>
<dbReference type="Proteomes" id="UP001344447">
    <property type="component" value="Unassembled WGS sequence"/>
</dbReference>
<keyword evidence="1" id="KW-0472">Membrane</keyword>
<organism evidence="8 9">
    <name type="scientific">Dictyostelium firmibasis</name>
    <dbReference type="NCBI Taxonomy" id="79012"/>
    <lineage>
        <taxon>Eukaryota</taxon>
        <taxon>Amoebozoa</taxon>
        <taxon>Evosea</taxon>
        <taxon>Eumycetozoa</taxon>
        <taxon>Dictyostelia</taxon>
        <taxon>Dictyosteliales</taxon>
        <taxon>Dictyosteliaceae</taxon>
        <taxon>Dictyostelium</taxon>
    </lineage>
</organism>
<dbReference type="InterPro" id="IPR056645">
    <property type="entry name" value="DUF7743"/>
</dbReference>
<gene>
    <name evidence="8" type="ORF">RB653_006522</name>
</gene>
<evidence type="ECO:0000259" key="7">
    <source>
        <dbReference type="Pfam" id="PF25820"/>
    </source>
</evidence>
<feature type="signal peptide" evidence="2">
    <location>
        <begin position="1"/>
        <end position="22"/>
    </location>
</feature>
<dbReference type="InterPro" id="IPR054484">
    <property type="entry name" value="ComC_SSD"/>
</dbReference>
<dbReference type="InterPro" id="IPR055463">
    <property type="entry name" value="DUF7035"/>
</dbReference>
<feature type="domain" description="DUF7743" evidence="6">
    <location>
        <begin position="1757"/>
        <end position="1859"/>
    </location>
</feature>
<keyword evidence="9" id="KW-1185">Reference proteome</keyword>
<keyword evidence="2" id="KW-0732">Signal</keyword>
<feature type="domain" description="DUF7949" evidence="7">
    <location>
        <begin position="1039"/>
        <end position="1074"/>
    </location>
</feature>
<evidence type="ECO:0000259" key="4">
    <source>
        <dbReference type="Pfam" id="PF23033"/>
    </source>
</evidence>
<feature type="domain" description="DUF7035" evidence="5">
    <location>
        <begin position="1990"/>
        <end position="2128"/>
    </location>
</feature>
<evidence type="ECO:0000256" key="1">
    <source>
        <dbReference type="SAM" id="Phobius"/>
    </source>
</evidence>
<proteinExistence type="predicted"/>
<protein>
    <recommendedName>
        <fullName evidence="10">EGF-like domain-containing protein</fullName>
    </recommendedName>
</protein>
<feature type="domain" description="ComC supersandwich" evidence="3">
    <location>
        <begin position="2426"/>
        <end position="2638"/>
    </location>
</feature>
<feature type="transmembrane region" description="Helical" evidence="1">
    <location>
        <begin position="1770"/>
        <end position="1787"/>
    </location>
</feature>
<feature type="domain" description="DUF7743" evidence="6">
    <location>
        <begin position="420"/>
        <end position="507"/>
    </location>
</feature>
<dbReference type="InterPro" id="IPR055462">
    <property type="entry name" value="DUF7034"/>
</dbReference>
<evidence type="ECO:0000313" key="9">
    <source>
        <dbReference type="Proteomes" id="UP001344447"/>
    </source>
</evidence>
<sequence>MVAKLQLFIILLFFCTLINSQSYNVKDLNNINTFYPKLTSQSFCIDQFTILVECKTGNIDPVLNLTSSSQSCSPIQWVENSTSLIFSCRSFQNLNLNSNYSSTFFVNGDSSKGNITINYECKGFSIGVENIQDVTWSTTFKYSSIVKIDGLPDSTVINGYNSILYSLISLGKGYYRIEYYEGFYLSKISNLSLWEIYFGYSGSNFTISMPYNTTNSILYGTAIKFRSTSSLQRPVNPIAANHIFYVSNLPRPISGSIGNMTYMGYIIPFYLVTQNNTLYKQKDDLTFEGITITTNYQNLSSDQIFFQTFSKYSNVDNSTNLVSMYTLDLGYIDIKVNYNFQYFGYSIGDVMGAEKTFKAFPFGFSTGNNLNYNMSISIPTRGFSSKPYLYMNMVSISGNGPVLNVIPSKLIVDQNSFIKLIDFEIQYIGQFNFLIRLTISDSYGLYYIFINGVKPIYIYANSLVSGNIKDGVFEILYDGVNSGTSYNQIAFVSQIDMYSVLNQNQPFSTLYPNKKLTLPSLQLLSVEHLKDIKDISYLINDVDITNRTVDNIMYFSFNNIDNYKSLPIGFTLIDPRTLRDMNFFYGSVGNLYYNPIYNFAVWDEVNSRFYVKFKIPANTSPGVLDWTLVFNKENRLTNTQLSDDHQLRVLSSNFDSYGPMVTNIVKNPNSTTVGWLLTIVDEINGFKDGCVAVMGSVDSSLYNFTLKSSDMIIGSGDKWKGDYLISIPYVLNDCVSQNYSITYALFTDTFGNANIFYAQRWGTVFNTLTIIDSTGNPFINFINDTSVLQVSIGDELCGKIDLALPILQNFTASKQSIDVGSLDRSITFNFHAHGANGLKNDQYPIVYITDTNSRVRECISTINSFNLTDIFYRCTMEVPIGFSHPYGFLLSVYGFINRGGYYSGFSSSQLKQLGYSWFVETTQFSVTTPIITSSSDIDNDGGNLWLYGRGFKSIDSISLSNGLESYSLSITNLTSDSVIFIRNIKASNNSINVKLSNTQQPTIQSNIFTINPTIYYFNYTTPTPTSTSTLTPTNKPQICTGNPVCGGSNKGYCKDNVGCICFSPYVGFDCSSQIIIVPQPKPNEKEPTIIIEKPNNNSSNVNNQYQVTSNISIIAIREIHSISGDQIKIHYIDKWFYTNISSTLSKYQSSIINNNVTTTIEATLEWFENKSNITFANQELIMNPSTIKYTVQLSPYKFSSQLNNLQIIMEAQIQTNKVDDICSGKEFGDTIIDNSNYIKLQVSSNSIYGRFLKRAIIDGKPITITNQLLDSKLNSISKQNNIQSHIGIEIGQYQTSATIDPDFSLLLDNKVANSDSPNSICSSSSSSSLSKGQLAGIIVGASVFFIIDLNNINTFYPKLTSQSYCIAQFSILVEYKTGNIEPILNLTSTRNLCSPIQSVGNSTSLIFSCSGSQLNLNSNYSSTFIVNENSSKGSITINYECKGFIIGVENIQDVTWSTTFGYSSIVKLYGLPDSTVIDEYNSLLYSLISLGKGYYRIEYYEGFYLSKMSNLSLWEIYFGYSGSNFTISMPYNTTKFKNNNNEFEEIVDLIKYKDSSIYGTAIKFRSTSSLQRPVNPIISMNLFYVSNLPRPISGSIGNMTYMGYIIPFVDVTQNNTLYKQKDDLTFEGIPITTNYQNLTQRYFQNFNKYSNVDNSTNLMSMYTLDLGYSDIEVNYDFGYLGYSVGDISYAERTFKAFPFGFSRGNNLNYNMSISIPTLGFSSKPYIIMYMLGIYGTFSVFLAVPSKLIVDQNSYIKLIDFETQYIGQFNFLIRLTISDLYGLNYIFININSIYVDSLVSGNIKDGVFEILYDGVKHVSTSTPISITFVNQVDSHFVFNLDMPFSTLYPNKKLTLPSLQLLSVEHLKDIKDISYLINDVDITNRTVDNIMYFSFNNIDNYKSLPIGFTLIDPRTLRDMNFFYGSVGNLYYNPIYNFAVWDEVNSRFYVKFKIPANTSPGVLDWTLVFNKENRLTNTQLSDDHQLRVLSSNFDSYGPMVTNIVKNPNSTTVGWLLTIVDEINGFKDGCVTVMGSVDSSLYNFTLKSSDMIIGSGDKWKGDYLISIPYILNDCVSQNYSITYALFTDTFGNVNIFYAQKSGNVFNSLTFIDSTGNPFINFINDTSVLQISIGDELCGKIDLALPILQNFTASKQSIDVGSLDRSITFNFHAHGANGLKNDQYPIVYITDTNSRVRECISTINSFNSTDIFYRCTMEVPIGFSHPYGFLLSVYGFINRGGYYSGFSSSQLKQLGYSWFVETTQFSVTTPIITSSSDIDNDGGNLWLYGRGFKSIDSISLSNGLESYSLSITNLTSDSVIFIRNIKASNNSINVKLSNTQQPTIQSNIFTINPTIYYFNYTTSTPTPTPTNKPQICTGNPVCGGSNKGYCKDNVGCICFSPYVGFDCSSQIIIVPQPKPNEKEPTIIIEKPNNNSSNVNNQYQVTSNISIIAIREIHSISGDQIKIHYIDKWFYTNISSTLSKYQSSIINNNVTTTIEATLEWFENKSNITFANQELIMNPSTIKYTVQLSPYKFSSQLNNLQIIMEAQIQTNKVDDICSGKEFGDTTIDNSNYIKLQVSSNSIYGRFLKRAIIDGKPITITNQLLDSKLNSISKQNNIQSHIGIEIGQYQTSATIDPDFSLLLDNKVANSDSPNSICSSSSSSSLSKGQLAGIIVGASVFFIIRFQQYTL</sequence>
<keyword evidence="1" id="KW-0812">Transmembrane</keyword>
<name>A0AAN7U319_9MYCE</name>
<feature type="chain" id="PRO_5042949743" description="EGF-like domain-containing protein" evidence="2">
    <location>
        <begin position="23"/>
        <end position="2686"/>
    </location>
</feature>
<evidence type="ECO:0000259" key="6">
    <source>
        <dbReference type="Pfam" id="PF24893"/>
    </source>
</evidence>
<dbReference type="EMBL" id="JAVFKY010000001">
    <property type="protein sequence ID" value="KAK5584904.1"/>
    <property type="molecule type" value="Genomic_DNA"/>
</dbReference>
<evidence type="ECO:0000313" key="8">
    <source>
        <dbReference type="EMBL" id="KAK5584904.1"/>
    </source>
</evidence>
<feature type="domain" description="DUF7034" evidence="4">
    <location>
        <begin position="2141"/>
        <end position="2259"/>
    </location>
</feature>
<accession>A0AAN7U319</accession>
<feature type="domain" description="DUF7949" evidence="7">
    <location>
        <begin position="2371"/>
        <end position="2406"/>
    </location>
</feature>
<feature type="domain" description="ComC supersandwich" evidence="3">
    <location>
        <begin position="1094"/>
        <end position="1306"/>
    </location>
</feature>
<evidence type="ECO:0000259" key="5">
    <source>
        <dbReference type="Pfam" id="PF23034"/>
    </source>
</evidence>
<feature type="domain" description="DUF7035" evidence="5">
    <location>
        <begin position="654"/>
        <end position="791"/>
    </location>
</feature>
<dbReference type="Pfam" id="PF23033">
    <property type="entry name" value="DUF7034"/>
    <property type="match status" value="2"/>
</dbReference>
<comment type="caution">
    <text evidence="8">The sequence shown here is derived from an EMBL/GenBank/DDBJ whole genome shotgun (WGS) entry which is preliminary data.</text>
</comment>
<dbReference type="InterPro" id="IPR057709">
    <property type="entry name" value="DUF7949"/>
</dbReference>
<feature type="transmembrane region" description="Helical" evidence="1">
    <location>
        <begin position="1726"/>
        <end position="1749"/>
    </location>
</feature>
<dbReference type="Pfam" id="PF23034">
    <property type="entry name" value="DUF7035"/>
    <property type="match status" value="2"/>
</dbReference>
<evidence type="ECO:0000256" key="2">
    <source>
        <dbReference type="SAM" id="SignalP"/>
    </source>
</evidence>
<reference evidence="8 9" key="1">
    <citation type="submission" date="2023-11" db="EMBL/GenBank/DDBJ databases">
        <title>Dfirmibasis_genome.</title>
        <authorList>
            <person name="Edelbroek B."/>
            <person name="Kjellin J."/>
            <person name="Jerlstrom-Hultqvist J."/>
            <person name="Soderbom F."/>
        </authorList>
    </citation>
    <scope>NUCLEOTIDE SEQUENCE [LARGE SCALE GENOMIC DNA]</scope>
    <source>
        <strain evidence="8 9">TNS-C-14</strain>
    </source>
</reference>
<dbReference type="Pfam" id="PF24893">
    <property type="entry name" value="DUF7743"/>
    <property type="match status" value="2"/>
</dbReference>
<dbReference type="PANTHER" id="PTHR31378">
    <property type="entry name" value="EGF-LIKE DOMAIN-CONTAINING PROTEIN-RELATED-RELATED"/>
    <property type="match status" value="1"/>
</dbReference>
<dbReference type="Pfam" id="PF25820">
    <property type="entry name" value="DUF7949"/>
    <property type="match status" value="2"/>
</dbReference>
<dbReference type="Pfam" id="PF22933">
    <property type="entry name" value="ComC_SSD"/>
    <property type="match status" value="2"/>
</dbReference>
<evidence type="ECO:0008006" key="10">
    <source>
        <dbReference type="Google" id="ProtNLM"/>
    </source>
</evidence>